<name>A0AAN7RNA8_TRANT</name>
<dbReference type="GO" id="GO:0006396">
    <property type="term" value="P:RNA processing"/>
    <property type="evidence" value="ECO:0007669"/>
    <property type="project" value="InterPro"/>
</dbReference>
<feature type="compositionally biased region" description="Basic residues" evidence="1">
    <location>
        <begin position="213"/>
        <end position="222"/>
    </location>
</feature>
<feature type="region of interest" description="Disordered" evidence="1">
    <location>
        <begin position="192"/>
        <end position="251"/>
    </location>
</feature>
<dbReference type="InterPro" id="IPR007175">
    <property type="entry name" value="Rpr2/Snm1/Rpp21"/>
</dbReference>
<dbReference type="Pfam" id="PF04032">
    <property type="entry name" value="Rpr2"/>
    <property type="match status" value="1"/>
</dbReference>
<feature type="region of interest" description="Disordered" evidence="1">
    <location>
        <begin position="1"/>
        <end position="25"/>
    </location>
</feature>
<dbReference type="PANTHER" id="PTHR36072">
    <property type="entry name" value="OS01G0541600 PROTEIN"/>
    <property type="match status" value="1"/>
</dbReference>
<feature type="region of interest" description="Disordered" evidence="1">
    <location>
        <begin position="146"/>
        <end position="175"/>
    </location>
</feature>
<organism evidence="2 3">
    <name type="scientific">Trapa natans</name>
    <name type="common">Water chestnut</name>
    <dbReference type="NCBI Taxonomy" id="22666"/>
    <lineage>
        <taxon>Eukaryota</taxon>
        <taxon>Viridiplantae</taxon>
        <taxon>Streptophyta</taxon>
        <taxon>Embryophyta</taxon>
        <taxon>Tracheophyta</taxon>
        <taxon>Spermatophyta</taxon>
        <taxon>Magnoliopsida</taxon>
        <taxon>eudicotyledons</taxon>
        <taxon>Gunneridae</taxon>
        <taxon>Pentapetalae</taxon>
        <taxon>rosids</taxon>
        <taxon>malvids</taxon>
        <taxon>Myrtales</taxon>
        <taxon>Lythraceae</taxon>
        <taxon>Trapa</taxon>
    </lineage>
</organism>
<dbReference type="PANTHER" id="PTHR36072:SF2">
    <property type="entry name" value="OS01G0531000 PROTEIN"/>
    <property type="match status" value="1"/>
</dbReference>
<dbReference type="Gene3D" id="6.20.50.20">
    <property type="match status" value="1"/>
</dbReference>
<evidence type="ECO:0000313" key="3">
    <source>
        <dbReference type="Proteomes" id="UP001346149"/>
    </source>
</evidence>
<keyword evidence="3" id="KW-1185">Reference proteome</keyword>
<sequence>MGKKRGNHSGGPAGAPASLREEATGFKPTAARSGYARNPRTMAKLQHLQNLAVWAAGEGSIPSLGAFFGRRLATVAESLGVPPDPSLFSCQRCETILQPGYNCTIRVEKNRANARHRCKKSSTPTQNNVVYTCHFCSHRNLKRGAPRGHLKDMYPTKSKPCPRVKTQKSADQIPVNSTSKIQAIDEISEIGSPIVKGKEESPTTPLTKLLDAKRRKRNRPGSKKPAEPQSADVPASTGAVSSKRRRKSWSSLKEIAESNQCNRNITHLKIPFVLKLEKITC</sequence>
<comment type="caution">
    <text evidence="2">The sequence shown here is derived from an EMBL/GenBank/DDBJ whole genome shotgun (WGS) entry which is preliminary data.</text>
</comment>
<evidence type="ECO:0000256" key="1">
    <source>
        <dbReference type="SAM" id="MobiDB-lite"/>
    </source>
</evidence>
<accession>A0AAN7RNA8</accession>
<gene>
    <name evidence="2" type="ORF">SAY86_000826</name>
</gene>
<reference evidence="2 3" key="1">
    <citation type="journal article" date="2023" name="Hortic Res">
        <title>Pangenome of water caltrop reveals structural variations and asymmetric subgenome divergence after allopolyploidization.</title>
        <authorList>
            <person name="Zhang X."/>
            <person name="Chen Y."/>
            <person name="Wang L."/>
            <person name="Yuan Y."/>
            <person name="Fang M."/>
            <person name="Shi L."/>
            <person name="Lu R."/>
            <person name="Comes H.P."/>
            <person name="Ma Y."/>
            <person name="Chen Y."/>
            <person name="Huang G."/>
            <person name="Zhou Y."/>
            <person name="Zheng Z."/>
            <person name="Qiu Y."/>
        </authorList>
    </citation>
    <scope>NUCLEOTIDE SEQUENCE [LARGE SCALE GENOMIC DNA]</scope>
    <source>
        <strain evidence="2">F231</strain>
    </source>
</reference>
<dbReference type="EMBL" id="JAXQNO010000002">
    <property type="protein sequence ID" value="KAK4802623.1"/>
    <property type="molecule type" value="Genomic_DNA"/>
</dbReference>
<proteinExistence type="predicted"/>
<dbReference type="Proteomes" id="UP001346149">
    <property type="component" value="Unassembled WGS sequence"/>
</dbReference>
<evidence type="ECO:0000313" key="2">
    <source>
        <dbReference type="EMBL" id="KAK4802623.1"/>
    </source>
</evidence>
<dbReference type="AlphaFoldDB" id="A0AAN7RNA8"/>
<protein>
    <submittedName>
        <fullName evidence="2">Uncharacterized protein</fullName>
    </submittedName>
</protein>